<proteinExistence type="inferred from homology"/>
<evidence type="ECO:0000256" key="9">
    <source>
        <dbReference type="ARBA" id="ARBA00032159"/>
    </source>
</evidence>
<protein>
    <recommendedName>
        <fullName evidence="4 11">MICOS complex subunit MIC12</fullName>
    </recommendedName>
    <alternativeName>
        <fullName evidence="10 11">Altered inheritance of mitochondria protein 5, mitochondrial</fullName>
    </alternativeName>
    <alternativeName>
        <fullName evidence="9 11">Found in mitochondrial proteome protein 51</fullName>
    </alternativeName>
</protein>
<dbReference type="InParanoid" id="A0A409Y8N5"/>
<evidence type="ECO:0000256" key="12">
    <source>
        <dbReference type="SAM" id="MobiDB-lite"/>
    </source>
</evidence>
<sequence>MSTKTESAVSLLHTIPTEIWALAWSHSSTPQLKSLSLTCSKFHDICEKYLFQILSFEPPSPPASDAFSANTSTVDYNTAESNCLKRYDDIIHKITHLASSNKRSHVREWYFKNPENTLTFRRRIQVQVHAPPHPTTTTTTTTSLDEKAEALTATFFAVLPLFRSLQKLHLYNVQIDQSRLRIISHLPLDHVSFYRTRFTESNVKSVQLTPLRAIISTPHFSNATFIVPSPHRLESLSILSRVPIPHTIPTLLAQDAFLHLRIFHILVVPAADFHHLVRFLSEKCPNLEELGIEHVQKQQDPAAQVLPMTMTATPNQTVPGVANVMIQPQDIMDIFPSDAVRKLRRFKGCIELAHAVSRGRNITAVQIRGLYQYTKIQDIAEYIWKPLLESDAPLEDLRFGNEIAMQEGIVESIQTGVLCFPEPEEESDEVGSVEVDEEGVPVSHGLTYRGMIERLALNQQHLPSSMEELSLLYTNDETFYVKSELPVRWQPLSVPLQRRVLMGLAEHYPRLKRVVLGNVAGPYTWIKDGDDVDDGWKRCLEESWQFLKNLGPLSGALVAGGVYYGFSNLMQTRTEQHIKDLHTLTTRLTESPALIHAPPPAASRIHKDPLVTEIKSRWNHEIAMLFRGFQNLDRSAVEWGKSLLYGPPAKEKTTTTTSPSSAVSTTAS</sequence>
<dbReference type="GO" id="GO:0061617">
    <property type="term" value="C:MICOS complex"/>
    <property type="evidence" value="ECO:0007669"/>
    <property type="project" value="UniProtKB-UniRule"/>
</dbReference>
<dbReference type="Proteomes" id="UP000284842">
    <property type="component" value="Unassembled WGS sequence"/>
</dbReference>
<dbReference type="AlphaFoldDB" id="A0A409Y8N5"/>
<feature type="region of interest" description="Disordered" evidence="12">
    <location>
        <begin position="648"/>
        <end position="668"/>
    </location>
</feature>
<evidence type="ECO:0000256" key="5">
    <source>
        <dbReference type="ARBA" id="ARBA00022692"/>
    </source>
</evidence>
<gene>
    <name evidence="13" type="ORF">CVT24_009176</name>
</gene>
<evidence type="ECO:0000256" key="11">
    <source>
        <dbReference type="RuleBase" id="RU363010"/>
    </source>
</evidence>
<comment type="function">
    <text evidence="1 11">Component of the MICOS complex, a large protein complex of the mitochondrial inner membrane that plays crucial roles in the maintenance of crista junctions, inner membrane architecture, and formation of contact sites to the outer membrane.</text>
</comment>
<evidence type="ECO:0000256" key="6">
    <source>
        <dbReference type="ARBA" id="ARBA00022989"/>
    </source>
</evidence>
<keyword evidence="11" id="KW-0999">Mitochondrion inner membrane</keyword>
<dbReference type="GO" id="GO:0042407">
    <property type="term" value="P:cristae formation"/>
    <property type="evidence" value="ECO:0007669"/>
    <property type="project" value="InterPro"/>
</dbReference>
<dbReference type="SUPFAM" id="SSF52047">
    <property type="entry name" value="RNI-like"/>
    <property type="match status" value="1"/>
</dbReference>
<evidence type="ECO:0000313" key="14">
    <source>
        <dbReference type="Proteomes" id="UP000284842"/>
    </source>
</evidence>
<dbReference type="EMBL" id="NHTK01001363">
    <property type="protein sequence ID" value="PPQ99308.1"/>
    <property type="molecule type" value="Genomic_DNA"/>
</dbReference>
<dbReference type="OrthoDB" id="3351225at2759"/>
<keyword evidence="14" id="KW-1185">Reference proteome</keyword>
<evidence type="ECO:0000256" key="10">
    <source>
        <dbReference type="ARBA" id="ARBA00032985"/>
    </source>
</evidence>
<dbReference type="Pfam" id="PF17050">
    <property type="entry name" value="AIM5"/>
    <property type="match status" value="1"/>
</dbReference>
<evidence type="ECO:0000256" key="1">
    <source>
        <dbReference type="ARBA" id="ARBA00002689"/>
    </source>
</evidence>
<keyword evidence="5" id="KW-0812">Transmembrane</keyword>
<feature type="compositionally biased region" description="Low complexity" evidence="12">
    <location>
        <begin position="654"/>
        <end position="668"/>
    </location>
</feature>
<evidence type="ECO:0000256" key="8">
    <source>
        <dbReference type="ARBA" id="ARBA00023136"/>
    </source>
</evidence>
<dbReference type="GO" id="GO:0044284">
    <property type="term" value="C:mitochondrial crista junction"/>
    <property type="evidence" value="ECO:0007669"/>
    <property type="project" value="InterPro"/>
</dbReference>
<comment type="subunit">
    <text evidence="11">Component of the mitochondrial contact site and cristae organizing system (MICOS) complex.</text>
</comment>
<comment type="similarity">
    <text evidence="3 11">Belongs to the MICOS complex subunit Mic12 family.</text>
</comment>
<reference evidence="13 14" key="1">
    <citation type="journal article" date="2018" name="Evol. Lett.">
        <title>Horizontal gene cluster transfer increased hallucinogenic mushroom diversity.</title>
        <authorList>
            <person name="Reynolds H.T."/>
            <person name="Vijayakumar V."/>
            <person name="Gluck-Thaler E."/>
            <person name="Korotkin H.B."/>
            <person name="Matheny P.B."/>
            <person name="Slot J.C."/>
        </authorList>
    </citation>
    <scope>NUCLEOTIDE SEQUENCE [LARGE SCALE GENOMIC DNA]</scope>
    <source>
        <strain evidence="13 14">2629</strain>
    </source>
</reference>
<evidence type="ECO:0000256" key="2">
    <source>
        <dbReference type="ARBA" id="ARBA00004370"/>
    </source>
</evidence>
<keyword evidence="8" id="KW-0472">Membrane</keyword>
<organism evidence="13 14">
    <name type="scientific">Panaeolus cyanescens</name>
    <dbReference type="NCBI Taxonomy" id="181874"/>
    <lineage>
        <taxon>Eukaryota</taxon>
        <taxon>Fungi</taxon>
        <taxon>Dikarya</taxon>
        <taxon>Basidiomycota</taxon>
        <taxon>Agaricomycotina</taxon>
        <taxon>Agaricomycetes</taxon>
        <taxon>Agaricomycetidae</taxon>
        <taxon>Agaricales</taxon>
        <taxon>Agaricineae</taxon>
        <taxon>Galeropsidaceae</taxon>
        <taxon>Panaeolus</taxon>
    </lineage>
</organism>
<evidence type="ECO:0000256" key="4">
    <source>
        <dbReference type="ARBA" id="ARBA00018170"/>
    </source>
</evidence>
<name>A0A409Y8N5_9AGAR</name>
<evidence type="ECO:0000256" key="7">
    <source>
        <dbReference type="ARBA" id="ARBA00023128"/>
    </source>
</evidence>
<dbReference type="InterPro" id="IPR031463">
    <property type="entry name" value="Mic12"/>
</dbReference>
<comment type="subcellular location">
    <subcellularLocation>
        <location evidence="2">Membrane</location>
    </subcellularLocation>
    <subcellularLocation>
        <location evidence="11">Mitochondrion inner membrane</location>
        <topology evidence="11">Single-pass membrane protein</topology>
    </subcellularLocation>
</comment>
<comment type="caution">
    <text evidence="13">The sequence shown here is derived from an EMBL/GenBank/DDBJ whole genome shotgun (WGS) entry which is preliminary data.</text>
</comment>
<evidence type="ECO:0000256" key="3">
    <source>
        <dbReference type="ARBA" id="ARBA00009188"/>
    </source>
</evidence>
<accession>A0A409Y8N5</accession>
<evidence type="ECO:0000313" key="13">
    <source>
        <dbReference type="EMBL" id="PPQ99308.1"/>
    </source>
</evidence>
<keyword evidence="6" id="KW-1133">Transmembrane helix</keyword>
<keyword evidence="7 11" id="KW-0496">Mitochondrion</keyword>